<evidence type="ECO:0000313" key="1">
    <source>
        <dbReference type="EMBL" id="KAJ8671892.1"/>
    </source>
</evidence>
<proteinExistence type="predicted"/>
<gene>
    <name evidence="1" type="ORF">QAD02_003151</name>
</gene>
<dbReference type="EMBL" id="CM056743">
    <property type="protein sequence ID" value="KAJ8671892.1"/>
    <property type="molecule type" value="Genomic_DNA"/>
</dbReference>
<dbReference type="Proteomes" id="UP001239111">
    <property type="component" value="Chromosome 3"/>
</dbReference>
<evidence type="ECO:0000313" key="2">
    <source>
        <dbReference type="Proteomes" id="UP001239111"/>
    </source>
</evidence>
<sequence>MSSQTVATHPPPPPEATPVCPSTTPLVSVNLVPGDVPAASPLPSLITVPSPIDSVFSALSDYNAHPSPPINFPDVVNYASPPCPVITPLHMTSTPSGRTCSPTLASLNSDDLPRTPPKSLIKCIEVVNLVLPLGFSSTRPASSASVDSGQVSITPCFSPLGSDPVPPSECGDPALLDWINVPPSTSPEIPVGPHTPYILSCFANPSTSDGITVPNPTTSIILPPTSYLDTCEPISSAESTPKVSPQAPIFPEPLPITLIDYGFEPLDLTIPPVLRVVDNPGNASSTDSDAPHLMPL</sequence>
<comment type="caution">
    <text evidence="1">The sequence shown here is derived from an EMBL/GenBank/DDBJ whole genome shotgun (WGS) entry which is preliminary data.</text>
</comment>
<accession>A0ACC2NNT3</accession>
<name>A0ACC2NNT3_9HYME</name>
<organism evidence="1 2">
    <name type="scientific">Eretmocerus hayati</name>
    <dbReference type="NCBI Taxonomy" id="131215"/>
    <lineage>
        <taxon>Eukaryota</taxon>
        <taxon>Metazoa</taxon>
        <taxon>Ecdysozoa</taxon>
        <taxon>Arthropoda</taxon>
        <taxon>Hexapoda</taxon>
        <taxon>Insecta</taxon>
        <taxon>Pterygota</taxon>
        <taxon>Neoptera</taxon>
        <taxon>Endopterygota</taxon>
        <taxon>Hymenoptera</taxon>
        <taxon>Apocrita</taxon>
        <taxon>Proctotrupomorpha</taxon>
        <taxon>Chalcidoidea</taxon>
        <taxon>Aphelinidae</taxon>
        <taxon>Aphelininae</taxon>
        <taxon>Eretmocerus</taxon>
    </lineage>
</organism>
<reference evidence="1" key="1">
    <citation type="submission" date="2023-04" db="EMBL/GenBank/DDBJ databases">
        <title>A chromosome-level genome assembly of the parasitoid wasp Eretmocerus hayati.</title>
        <authorList>
            <person name="Zhong Y."/>
            <person name="Liu S."/>
            <person name="Liu Y."/>
        </authorList>
    </citation>
    <scope>NUCLEOTIDE SEQUENCE</scope>
    <source>
        <strain evidence="1">ZJU_SS_LIU_2023</strain>
    </source>
</reference>
<keyword evidence="2" id="KW-1185">Reference proteome</keyword>
<protein>
    <submittedName>
        <fullName evidence="1">Uncharacterized protein</fullName>
    </submittedName>
</protein>